<dbReference type="AlphaFoldDB" id="A0A4Y2ALS9"/>
<reference evidence="2 3" key="1">
    <citation type="journal article" date="2019" name="Sci. Rep.">
        <title>Orb-weaving spider Araneus ventricosus genome elucidates the spidroin gene catalogue.</title>
        <authorList>
            <person name="Kono N."/>
            <person name="Nakamura H."/>
            <person name="Ohtoshi R."/>
            <person name="Moran D.A.P."/>
            <person name="Shinohara A."/>
            <person name="Yoshida Y."/>
            <person name="Fujiwara M."/>
            <person name="Mori M."/>
            <person name="Tomita M."/>
            <person name="Arakawa K."/>
        </authorList>
    </citation>
    <scope>NUCLEOTIDE SEQUENCE [LARGE SCALE GENOMIC DNA]</scope>
</reference>
<dbReference type="EMBL" id="BGPR01000023">
    <property type="protein sequence ID" value="GBL80812.1"/>
    <property type="molecule type" value="Genomic_DNA"/>
</dbReference>
<keyword evidence="3" id="KW-1185">Reference proteome</keyword>
<accession>A0A4Y2ALS9</accession>
<proteinExistence type="predicted"/>
<evidence type="ECO:0000313" key="3">
    <source>
        <dbReference type="Proteomes" id="UP000499080"/>
    </source>
</evidence>
<name>A0A4Y2ALS9_ARAVE</name>
<evidence type="ECO:0000313" key="2">
    <source>
        <dbReference type="EMBL" id="GBL80812.1"/>
    </source>
</evidence>
<gene>
    <name evidence="2" type="ORF">AVEN_26244_1</name>
</gene>
<protein>
    <submittedName>
        <fullName evidence="2">Uncharacterized protein</fullName>
    </submittedName>
</protein>
<evidence type="ECO:0000256" key="1">
    <source>
        <dbReference type="SAM" id="MobiDB-lite"/>
    </source>
</evidence>
<dbReference type="Proteomes" id="UP000499080">
    <property type="component" value="Unassembled WGS sequence"/>
</dbReference>
<sequence>MINQLFLVSRGGIKVRSRLRCQRAPGSKPDSTADPPCMGPVTSQAKPSQAKPYAVAKRPHGGAMRKFEERMPAQASSSPSGRCSKLRGPSQNTSRAASKQDVIKLS</sequence>
<organism evidence="2 3">
    <name type="scientific">Araneus ventricosus</name>
    <name type="common">Orbweaver spider</name>
    <name type="synonym">Epeira ventricosa</name>
    <dbReference type="NCBI Taxonomy" id="182803"/>
    <lineage>
        <taxon>Eukaryota</taxon>
        <taxon>Metazoa</taxon>
        <taxon>Ecdysozoa</taxon>
        <taxon>Arthropoda</taxon>
        <taxon>Chelicerata</taxon>
        <taxon>Arachnida</taxon>
        <taxon>Araneae</taxon>
        <taxon>Araneomorphae</taxon>
        <taxon>Entelegynae</taxon>
        <taxon>Araneoidea</taxon>
        <taxon>Araneidae</taxon>
        <taxon>Araneus</taxon>
    </lineage>
</organism>
<comment type="caution">
    <text evidence="2">The sequence shown here is derived from an EMBL/GenBank/DDBJ whole genome shotgun (WGS) entry which is preliminary data.</text>
</comment>
<feature type="region of interest" description="Disordered" evidence="1">
    <location>
        <begin position="19"/>
        <end position="106"/>
    </location>
</feature>